<dbReference type="Proteomes" id="UP000639772">
    <property type="component" value="Unassembled WGS sequence"/>
</dbReference>
<gene>
    <name evidence="2" type="ORF">HPP92_029047</name>
    <name evidence="1" type="ORF">HPP92_029058</name>
</gene>
<dbReference type="EMBL" id="JADCNL010000625">
    <property type="protein sequence ID" value="KAG0446001.1"/>
    <property type="molecule type" value="Genomic_DNA"/>
</dbReference>
<protein>
    <submittedName>
        <fullName evidence="2">Uncharacterized protein</fullName>
    </submittedName>
</protein>
<accession>A0A835P3P3</accession>
<comment type="caution">
    <text evidence="2">The sequence shown here is derived from an EMBL/GenBank/DDBJ whole genome shotgun (WGS) entry which is preliminary data.</text>
</comment>
<reference evidence="3 4" key="1">
    <citation type="journal article" date="2020" name="Nat. Food">
        <title>A phased Vanilla planifolia genome enables genetic improvement of flavour and production.</title>
        <authorList>
            <person name="Hasing T."/>
            <person name="Tang H."/>
            <person name="Brym M."/>
            <person name="Khazi F."/>
            <person name="Huang T."/>
            <person name="Chambers A.H."/>
        </authorList>
    </citation>
    <scope>NUCLEOTIDE SEQUENCE [LARGE SCALE GENOMIC DNA]</scope>
    <source>
        <tissue evidence="2">Leaf</tissue>
    </source>
</reference>
<sequence>METRCMIRIAVLPSVRFRTVDFRELLSMLARHTRIDHPQSVPSTRSNRRALCSPAMGERWSPLQVYGGRGPPALGGHQAHQVHERNGALRGSMVKNKRPKMHGLDQEEDLFSLSKLTTLLVMAHPSIVLDLQYLSNQVTMASQDGDELQRY</sequence>
<dbReference type="EMBL" id="JADCNM010000626">
    <property type="protein sequence ID" value="KAG0445999.1"/>
    <property type="molecule type" value="Genomic_DNA"/>
</dbReference>
<evidence type="ECO:0000313" key="1">
    <source>
        <dbReference type="EMBL" id="KAG0445999.1"/>
    </source>
</evidence>
<evidence type="ECO:0000313" key="3">
    <source>
        <dbReference type="Proteomes" id="UP000636800"/>
    </source>
</evidence>
<evidence type="ECO:0000313" key="4">
    <source>
        <dbReference type="Proteomes" id="UP000639772"/>
    </source>
</evidence>
<name>A0A835P3P3_VANPL</name>
<organism evidence="2 3">
    <name type="scientific">Vanilla planifolia</name>
    <name type="common">Vanilla</name>
    <dbReference type="NCBI Taxonomy" id="51239"/>
    <lineage>
        <taxon>Eukaryota</taxon>
        <taxon>Viridiplantae</taxon>
        <taxon>Streptophyta</taxon>
        <taxon>Embryophyta</taxon>
        <taxon>Tracheophyta</taxon>
        <taxon>Spermatophyta</taxon>
        <taxon>Magnoliopsida</taxon>
        <taxon>Liliopsida</taxon>
        <taxon>Asparagales</taxon>
        <taxon>Orchidaceae</taxon>
        <taxon>Vanilloideae</taxon>
        <taxon>Vanilleae</taxon>
        <taxon>Vanilla</taxon>
    </lineage>
</organism>
<keyword evidence="3" id="KW-1185">Reference proteome</keyword>
<proteinExistence type="predicted"/>
<evidence type="ECO:0000313" key="2">
    <source>
        <dbReference type="EMBL" id="KAG0446001.1"/>
    </source>
</evidence>
<dbReference type="Proteomes" id="UP000636800">
    <property type="component" value="Unassembled WGS sequence"/>
</dbReference>
<dbReference type="AlphaFoldDB" id="A0A835P3P3"/>